<dbReference type="RefSeq" id="WP_184580100.1">
    <property type="nucleotide sequence ID" value="NZ_JACHJL010000035.1"/>
</dbReference>
<dbReference type="Gene3D" id="3.10.129.10">
    <property type="entry name" value="Hotdog Thioesterase"/>
    <property type="match status" value="1"/>
</dbReference>
<evidence type="ECO:0000259" key="3">
    <source>
        <dbReference type="Pfam" id="PF22818"/>
    </source>
</evidence>
<evidence type="ECO:0000313" key="4">
    <source>
        <dbReference type="EMBL" id="MBB5940169.1"/>
    </source>
</evidence>
<reference evidence="4 5" key="1">
    <citation type="submission" date="2020-08" db="EMBL/GenBank/DDBJ databases">
        <title>Genomic Encyclopedia of Type Strains, Phase III (KMG-III): the genomes of soil and plant-associated and newly described type strains.</title>
        <authorList>
            <person name="Whitman W."/>
        </authorList>
    </citation>
    <scope>NUCLEOTIDE SEQUENCE [LARGE SCALE GENOMIC DNA]</scope>
    <source>
        <strain evidence="4 5">CECT 8305</strain>
    </source>
</reference>
<name>A0A7W9V3Q5_9ACTN</name>
<dbReference type="EC" id="4.2.1.59" evidence="4"/>
<dbReference type="Pfam" id="PF22818">
    <property type="entry name" value="ApeI-like"/>
    <property type="match status" value="1"/>
</dbReference>
<gene>
    <name evidence="4" type="ORF">FHS42_007267</name>
</gene>
<keyword evidence="2 4" id="KW-0456">Lyase</keyword>
<dbReference type="InterPro" id="IPR013114">
    <property type="entry name" value="FabA_FabZ"/>
</dbReference>
<comment type="caution">
    <text evidence="4">The sequence shown here is derived from an EMBL/GenBank/DDBJ whole genome shotgun (WGS) entry which is preliminary data.</text>
</comment>
<dbReference type="EMBL" id="JACHJL010000035">
    <property type="protein sequence ID" value="MBB5940169.1"/>
    <property type="molecule type" value="Genomic_DNA"/>
</dbReference>
<dbReference type="PANTHER" id="PTHR30272">
    <property type="entry name" value="3-HYDROXYACYL-[ACYL-CARRIER-PROTEIN] DEHYDRATASE"/>
    <property type="match status" value="1"/>
</dbReference>
<proteinExistence type="inferred from homology"/>
<keyword evidence="5" id="KW-1185">Reference proteome</keyword>
<dbReference type="Proteomes" id="UP000588098">
    <property type="component" value="Unassembled WGS sequence"/>
</dbReference>
<dbReference type="AlphaFoldDB" id="A0A7W9V3Q5"/>
<dbReference type="GO" id="GO:0019171">
    <property type="term" value="F:(3R)-hydroxyacyl-[acyl-carrier-protein] dehydratase activity"/>
    <property type="evidence" value="ECO:0007669"/>
    <property type="project" value="UniProtKB-EC"/>
</dbReference>
<organism evidence="4 5">
    <name type="scientific">Streptomyces zagrosensis</name>
    <dbReference type="NCBI Taxonomy" id="1042984"/>
    <lineage>
        <taxon>Bacteria</taxon>
        <taxon>Bacillati</taxon>
        <taxon>Actinomycetota</taxon>
        <taxon>Actinomycetes</taxon>
        <taxon>Kitasatosporales</taxon>
        <taxon>Streptomycetaceae</taxon>
        <taxon>Streptomyces</taxon>
    </lineage>
</organism>
<evidence type="ECO:0000256" key="2">
    <source>
        <dbReference type="ARBA" id="ARBA00023239"/>
    </source>
</evidence>
<evidence type="ECO:0000256" key="1">
    <source>
        <dbReference type="ARBA" id="ARBA00009174"/>
    </source>
</evidence>
<dbReference type="InterPro" id="IPR029069">
    <property type="entry name" value="HotDog_dom_sf"/>
</dbReference>
<dbReference type="InterPro" id="IPR054545">
    <property type="entry name" value="ApeI-like"/>
</dbReference>
<accession>A0A7W9V3Q5</accession>
<dbReference type="SUPFAM" id="SSF54637">
    <property type="entry name" value="Thioesterase/thiol ester dehydrase-isomerase"/>
    <property type="match status" value="1"/>
</dbReference>
<feature type="domain" description="ApeI dehydratase-like" evidence="3">
    <location>
        <begin position="41"/>
        <end position="124"/>
    </location>
</feature>
<protein>
    <submittedName>
        <fullName evidence="4">3-hydroxyacyl-[acyl-carrier-protein] dehydratase</fullName>
        <ecNumber evidence="4">4.2.1.59</ecNumber>
    </submittedName>
</protein>
<comment type="similarity">
    <text evidence="1">Belongs to the thioester dehydratase family. FabZ subfamily.</text>
</comment>
<evidence type="ECO:0000313" key="5">
    <source>
        <dbReference type="Proteomes" id="UP000588098"/>
    </source>
</evidence>
<dbReference type="PANTHER" id="PTHR30272:SF1">
    <property type="entry name" value="3-HYDROXYACYL-[ACYL-CARRIER-PROTEIN] DEHYDRATASE"/>
    <property type="match status" value="1"/>
</dbReference>
<sequence>MTSLAAEPVTAGVPETVIVTGPKLRASPIAAIDTVTVLSDSEVVAVKLIRADDPYLEGHYPEMTIYPGAFLIETAYQAVIHLVQKTRGPEANAELSGLDSVRFTTALRPGDELRVHCECRPGDEPGTLAVIAHCTTGDAKAALLKMRYRLR</sequence>